<sequence>MARDIALEVERLLQFRDPNIRKKDHKESSRLGRKFYQSCYYALLREKHHMVLSTGVQLCTSLCKISTEALEHIRKYWRCQLPDDITPDFKVMGEDESQCLNNISLASLSLYDDNESSIFPYSKGSRYILNEKQELSQHNLIGN</sequence>
<name>A0ABD1MG44_9FABA</name>
<evidence type="ECO:0000313" key="1">
    <source>
        <dbReference type="EMBL" id="KAL2334547.1"/>
    </source>
</evidence>
<dbReference type="EMBL" id="JBGMDY010000005">
    <property type="protein sequence ID" value="KAL2334547.1"/>
    <property type="molecule type" value="Genomic_DNA"/>
</dbReference>
<dbReference type="PANTHER" id="PTHR46651:SF1">
    <property type="entry name" value="SMALL MUTS RELATED FAMILY PROTEIN"/>
    <property type="match status" value="1"/>
</dbReference>
<comment type="caution">
    <text evidence="1">The sequence shown here is derived from an EMBL/GenBank/DDBJ whole genome shotgun (WGS) entry which is preliminary data.</text>
</comment>
<reference evidence="1 2" key="1">
    <citation type="submission" date="2024-08" db="EMBL/GenBank/DDBJ databases">
        <title>Insights into the chromosomal genome structure of Flemingia macrophylla.</title>
        <authorList>
            <person name="Ding Y."/>
            <person name="Zhao Y."/>
            <person name="Bi W."/>
            <person name="Wu M."/>
            <person name="Zhao G."/>
            <person name="Gong Y."/>
            <person name="Li W."/>
            <person name="Zhang P."/>
        </authorList>
    </citation>
    <scope>NUCLEOTIDE SEQUENCE [LARGE SCALE GENOMIC DNA]</scope>
    <source>
        <strain evidence="1">DYQJB</strain>
        <tissue evidence="1">Leaf</tissue>
    </source>
</reference>
<protein>
    <submittedName>
        <fullName evidence="1">Uncharacterized protein</fullName>
    </submittedName>
</protein>
<dbReference type="PANTHER" id="PTHR46651">
    <property type="entry name" value="POLYADENYLATE-BINDING PROTEIN-INTERACTING PROTEIN 7"/>
    <property type="match status" value="1"/>
</dbReference>
<dbReference type="Proteomes" id="UP001603857">
    <property type="component" value="Unassembled WGS sequence"/>
</dbReference>
<accession>A0ABD1MG44</accession>
<dbReference type="Gene3D" id="1.25.10.10">
    <property type="entry name" value="Leucine-rich Repeat Variant"/>
    <property type="match status" value="1"/>
</dbReference>
<dbReference type="InterPro" id="IPR053242">
    <property type="entry name" value="PAM2-like_domain"/>
</dbReference>
<organism evidence="1 2">
    <name type="scientific">Flemingia macrophylla</name>
    <dbReference type="NCBI Taxonomy" id="520843"/>
    <lineage>
        <taxon>Eukaryota</taxon>
        <taxon>Viridiplantae</taxon>
        <taxon>Streptophyta</taxon>
        <taxon>Embryophyta</taxon>
        <taxon>Tracheophyta</taxon>
        <taxon>Spermatophyta</taxon>
        <taxon>Magnoliopsida</taxon>
        <taxon>eudicotyledons</taxon>
        <taxon>Gunneridae</taxon>
        <taxon>Pentapetalae</taxon>
        <taxon>rosids</taxon>
        <taxon>fabids</taxon>
        <taxon>Fabales</taxon>
        <taxon>Fabaceae</taxon>
        <taxon>Papilionoideae</taxon>
        <taxon>50 kb inversion clade</taxon>
        <taxon>NPAAA clade</taxon>
        <taxon>indigoferoid/millettioid clade</taxon>
        <taxon>Phaseoleae</taxon>
        <taxon>Flemingia</taxon>
    </lineage>
</organism>
<keyword evidence="2" id="KW-1185">Reference proteome</keyword>
<dbReference type="InterPro" id="IPR011989">
    <property type="entry name" value="ARM-like"/>
</dbReference>
<gene>
    <name evidence="1" type="ORF">Fmac_015760</name>
</gene>
<dbReference type="AlphaFoldDB" id="A0ABD1MG44"/>
<proteinExistence type="predicted"/>
<evidence type="ECO:0000313" key="2">
    <source>
        <dbReference type="Proteomes" id="UP001603857"/>
    </source>
</evidence>